<sequence length="160" mass="18425">MATSSKREDLQGLRGIAIISVLLFHFFPKQFPNGYIGVDQFFVLSGYLISLITRGEKNFTIKFVLNFYYRRVKRIVPMYLLIILAILVSLFTIFPSSNIELNVEAAGPALLFATNIAESNNAREYYAMKYTKGRDFERMHLWNKYSYGSVEECGYEGLTE</sequence>
<feature type="domain" description="Acyltransferase 3" evidence="2">
    <location>
        <begin position="9"/>
        <end position="106"/>
    </location>
</feature>
<evidence type="ECO:0000256" key="1">
    <source>
        <dbReference type="SAM" id="Phobius"/>
    </source>
</evidence>
<keyword evidence="3" id="KW-1185">Reference proteome</keyword>
<feature type="transmembrane region" description="Helical" evidence="1">
    <location>
        <begin position="34"/>
        <end position="54"/>
    </location>
</feature>
<dbReference type="GO" id="GO:0016020">
    <property type="term" value="C:membrane"/>
    <property type="evidence" value="ECO:0007669"/>
    <property type="project" value="TreeGrafter"/>
</dbReference>
<feature type="transmembrane region" description="Helical" evidence="1">
    <location>
        <begin position="75"/>
        <end position="94"/>
    </location>
</feature>
<dbReference type="WBParaSite" id="Hba_10854">
    <property type="protein sequence ID" value="Hba_10854"/>
    <property type="gene ID" value="Hba_10854"/>
</dbReference>
<proteinExistence type="predicted"/>
<dbReference type="GO" id="GO:0000271">
    <property type="term" value="P:polysaccharide biosynthetic process"/>
    <property type="evidence" value="ECO:0007669"/>
    <property type="project" value="TreeGrafter"/>
</dbReference>
<evidence type="ECO:0000259" key="2">
    <source>
        <dbReference type="Pfam" id="PF01757"/>
    </source>
</evidence>
<dbReference type="PANTHER" id="PTHR23028">
    <property type="entry name" value="ACETYLTRANSFERASE"/>
    <property type="match status" value="1"/>
</dbReference>
<dbReference type="Pfam" id="PF01757">
    <property type="entry name" value="Acyl_transf_3"/>
    <property type="match status" value="1"/>
</dbReference>
<accession>A0A1I7X096</accession>
<reference evidence="4" key="1">
    <citation type="submission" date="2016-11" db="UniProtKB">
        <authorList>
            <consortium name="WormBaseParasite"/>
        </authorList>
    </citation>
    <scope>IDENTIFICATION</scope>
</reference>
<dbReference type="InterPro" id="IPR002656">
    <property type="entry name" value="Acyl_transf_3_dom"/>
</dbReference>
<feature type="transmembrane region" description="Helical" evidence="1">
    <location>
        <begin position="12"/>
        <end position="28"/>
    </location>
</feature>
<keyword evidence="1" id="KW-0472">Membrane</keyword>
<dbReference type="InterPro" id="IPR050879">
    <property type="entry name" value="Acyltransferase_3"/>
</dbReference>
<keyword evidence="1" id="KW-0812">Transmembrane</keyword>
<dbReference type="AlphaFoldDB" id="A0A1I7X096"/>
<name>A0A1I7X096_HETBA</name>
<dbReference type="Proteomes" id="UP000095283">
    <property type="component" value="Unplaced"/>
</dbReference>
<dbReference type="GO" id="GO:0016747">
    <property type="term" value="F:acyltransferase activity, transferring groups other than amino-acyl groups"/>
    <property type="evidence" value="ECO:0007669"/>
    <property type="project" value="InterPro"/>
</dbReference>
<keyword evidence="1" id="KW-1133">Transmembrane helix</keyword>
<evidence type="ECO:0000313" key="4">
    <source>
        <dbReference type="WBParaSite" id="Hba_10854"/>
    </source>
</evidence>
<evidence type="ECO:0000313" key="3">
    <source>
        <dbReference type="Proteomes" id="UP000095283"/>
    </source>
</evidence>
<protein>
    <submittedName>
        <fullName evidence="4">Acyl_transf_3 domain-containing protein</fullName>
    </submittedName>
</protein>
<dbReference type="PANTHER" id="PTHR23028:SF53">
    <property type="entry name" value="ACYL_TRANSF_3 DOMAIN-CONTAINING PROTEIN"/>
    <property type="match status" value="1"/>
</dbReference>
<organism evidence="3 4">
    <name type="scientific">Heterorhabditis bacteriophora</name>
    <name type="common">Entomopathogenic nematode worm</name>
    <dbReference type="NCBI Taxonomy" id="37862"/>
    <lineage>
        <taxon>Eukaryota</taxon>
        <taxon>Metazoa</taxon>
        <taxon>Ecdysozoa</taxon>
        <taxon>Nematoda</taxon>
        <taxon>Chromadorea</taxon>
        <taxon>Rhabditida</taxon>
        <taxon>Rhabditina</taxon>
        <taxon>Rhabditomorpha</taxon>
        <taxon>Strongyloidea</taxon>
        <taxon>Heterorhabditidae</taxon>
        <taxon>Heterorhabditis</taxon>
    </lineage>
</organism>